<dbReference type="NCBIfam" id="TIGR03054">
    <property type="entry name" value="photo_alph_chp1"/>
    <property type="match status" value="1"/>
</dbReference>
<dbReference type="Proteomes" id="UP000000647">
    <property type="component" value="Chromosome"/>
</dbReference>
<dbReference type="InterPro" id="IPR017495">
    <property type="entry name" value="PuhC"/>
</dbReference>
<dbReference type="EMBL" id="CP000544">
    <property type="protein sequence ID" value="ABM62393.1"/>
    <property type="molecule type" value="Genomic_DNA"/>
</dbReference>
<keyword evidence="1" id="KW-1133">Transmembrane helix</keyword>
<keyword evidence="1" id="KW-0472">Membrane</keyword>
<reference evidence="2 3" key="2">
    <citation type="journal article" date="2013" name="Stand. Genomic Sci.">
        <title>Complete genome sequence of Halorhodospira halophila SL1.</title>
        <authorList>
            <person name="Challacombe J.F."/>
            <person name="Majid S."/>
            <person name="Deole R."/>
            <person name="Brettin T.S."/>
            <person name="Bruce D."/>
            <person name="Delano S.F."/>
            <person name="Detter J.C."/>
            <person name="Gleasner C.D."/>
            <person name="Han C.S."/>
            <person name="Misra M."/>
            <person name="Reitenga K.G."/>
            <person name="Mikhailova N."/>
            <person name="Woyke T."/>
            <person name="Pitluck S."/>
            <person name="Nolan M."/>
            <person name="Land M.L."/>
            <person name="Saunders E."/>
            <person name="Tapia R."/>
            <person name="Lapidus A."/>
            <person name="Ivanova N."/>
            <person name="Hoff W.D."/>
        </authorList>
    </citation>
    <scope>NUCLEOTIDE SEQUENCE [LARGE SCALE GENOMIC DNA]</scope>
    <source>
        <strain evidence="3">DSM 244 / SL1</strain>
    </source>
</reference>
<reference evidence="3" key="1">
    <citation type="submission" date="2006-12" db="EMBL/GenBank/DDBJ databases">
        <title>Complete sequence of Halorhodospira halophila SL1.</title>
        <authorList>
            <consortium name="US DOE Joint Genome Institute"/>
            <person name="Copeland A."/>
            <person name="Lucas S."/>
            <person name="Lapidus A."/>
            <person name="Barry K."/>
            <person name="Detter J.C."/>
            <person name="Glavina del Rio T."/>
            <person name="Hammon N."/>
            <person name="Israni S."/>
            <person name="Dalin E."/>
            <person name="Tice H."/>
            <person name="Pitluck S."/>
            <person name="Saunders E."/>
            <person name="Brettin T."/>
            <person name="Bruce D."/>
            <person name="Han C."/>
            <person name="Tapia R."/>
            <person name="Schmutz J."/>
            <person name="Larimer F."/>
            <person name="Land M."/>
            <person name="Hauser L."/>
            <person name="Kyrpides N."/>
            <person name="Mikhailova N."/>
            <person name="Hoff W."/>
            <person name="Richardson P."/>
        </authorList>
    </citation>
    <scope>NUCLEOTIDE SEQUENCE [LARGE SCALE GENOMIC DNA]</scope>
    <source>
        <strain evidence="3">DSM 244 / SL1</strain>
    </source>
</reference>
<dbReference type="eggNOG" id="ENOG5032YH7">
    <property type="taxonomic scope" value="Bacteria"/>
</dbReference>
<keyword evidence="3" id="KW-1185">Reference proteome</keyword>
<dbReference type="STRING" id="349124.Hhal_1629"/>
<evidence type="ECO:0000256" key="1">
    <source>
        <dbReference type="SAM" id="Phobius"/>
    </source>
</evidence>
<name>A1WXI1_HALHL</name>
<keyword evidence="1" id="KW-0812">Transmembrane</keyword>
<evidence type="ECO:0008006" key="4">
    <source>
        <dbReference type="Google" id="ProtNLM"/>
    </source>
</evidence>
<evidence type="ECO:0000313" key="3">
    <source>
        <dbReference type="Proteomes" id="UP000000647"/>
    </source>
</evidence>
<dbReference type="KEGG" id="hha:Hhal_1629"/>
<evidence type="ECO:0000313" key="2">
    <source>
        <dbReference type="EMBL" id="ABM62393.1"/>
    </source>
</evidence>
<dbReference type="HOGENOM" id="CLU_125821_1_0_6"/>
<feature type="transmembrane region" description="Helical" evidence="1">
    <location>
        <begin position="18"/>
        <end position="37"/>
    </location>
</feature>
<accession>A1WXI1</accession>
<dbReference type="RefSeq" id="WP_011814415.1">
    <property type="nucleotide sequence ID" value="NC_008789.1"/>
</dbReference>
<proteinExistence type="predicted"/>
<gene>
    <name evidence="2" type="ordered locus">Hhal_1629</name>
</gene>
<protein>
    <recommendedName>
        <fullName evidence="4">Photosynthetic complex assembly protein</fullName>
    </recommendedName>
</protein>
<dbReference type="AlphaFoldDB" id="A1WXI1"/>
<sequence length="161" mass="17234">MASSEKDEHLKAGPISKVIMPVTALGLILMLTVYVLYTELVLGTTGSDFQPPVAERALSFSDEDGEIVVRDGRSGDVLMTAGEGEESFMRQTVRQLARSRVRTGGSDQVPFVLQGKADGRLILEDPVTGQGVDLAAFGEDNAGAFARFLETEDDENSVEGP</sequence>
<organism evidence="2 3">
    <name type="scientific">Halorhodospira halophila (strain DSM 244 / SL1)</name>
    <name type="common">Ectothiorhodospira halophila (strain DSM 244 / SL1)</name>
    <dbReference type="NCBI Taxonomy" id="349124"/>
    <lineage>
        <taxon>Bacteria</taxon>
        <taxon>Pseudomonadati</taxon>
        <taxon>Pseudomonadota</taxon>
        <taxon>Gammaproteobacteria</taxon>
        <taxon>Chromatiales</taxon>
        <taxon>Ectothiorhodospiraceae</taxon>
        <taxon>Halorhodospira</taxon>
    </lineage>
</organism>